<organism evidence="1 2">
    <name type="scientific">Arabidopsis thaliana x Arabidopsis arenosa</name>
    <dbReference type="NCBI Taxonomy" id="1240361"/>
    <lineage>
        <taxon>Eukaryota</taxon>
        <taxon>Viridiplantae</taxon>
        <taxon>Streptophyta</taxon>
        <taxon>Embryophyta</taxon>
        <taxon>Tracheophyta</taxon>
        <taxon>Spermatophyta</taxon>
        <taxon>Magnoliopsida</taxon>
        <taxon>eudicotyledons</taxon>
        <taxon>Gunneridae</taxon>
        <taxon>Pentapetalae</taxon>
        <taxon>rosids</taxon>
        <taxon>malvids</taxon>
        <taxon>Brassicales</taxon>
        <taxon>Brassicaceae</taxon>
        <taxon>Camelineae</taxon>
        <taxon>Arabidopsis</taxon>
    </lineage>
</organism>
<keyword evidence="2" id="KW-1185">Reference proteome</keyword>
<evidence type="ECO:0000313" key="2">
    <source>
        <dbReference type="Proteomes" id="UP000694240"/>
    </source>
</evidence>
<gene>
    <name evidence="1" type="ORF">ISN45_Aa01g024980</name>
</gene>
<proteinExistence type="predicted"/>
<dbReference type="EMBL" id="JAEFBK010000006">
    <property type="protein sequence ID" value="KAG7593713.1"/>
    <property type="molecule type" value="Genomic_DNA"/>
</dbReference>
<evidence type="ECO:0000313" key="1">
    <source>
        <dbReference type="EMBL" id="KAG7593713.1"/>
    </source>
</evidence>
<protein>
    <submittedName>
        <fullName evidence="1">Uncharacterized protein</fullName>
    </submittedName>
</protein>
<reference evidence="1 2" key="1">
    <citation type="submission" date="2020-12" db="EMBL/GenBank/DDBJ databases">
        <title>Concerted genomic and epigenomic changes stabilize Arabidopsis allopolyploids.</title>
        <authorList>
            <person name="Chen Z."/>
        </authorList>
    </citation>
    <scope>NUCLEOTIDE SEQUENCE [LARGE SCALE GENOMIC DNA]</scope>
    <source>
        <strain evidence="1">Allo738</strain>
        <tissue evidence="1">Leaf</tissue>
    </source>
</reference>
<comment type="caution">
    <text evidence="1">The sequence shown here is derived from an EMBL/GenBank/DDBJ whole genome shotgun (WGS) entry which is preliminary data.</text>
</comment>
<name>A0A8T2C7A9_9BRAS</name>
<accession>A0A8T2C7A9</accession>
<dbReference type="AlphaFoldDB" id="A0A8T2C7A9"/>
<sequence length="56" mass="6152">MQRSNLQGEFMINASGCVRQRMGMVSVPRTVGRLVSHQDNVLPLLLSEINVVAPSD</sequence>
<dbReference type="Proteomes" id="UP000694240">
    <property type="component" value="Chromosome 6"/>
</dbReference>